<gene>
    <name evidence="2" type="ORF">U472_02795</name>
</gene>
<keyword evidence="1" id="KW-1133">Transmembrane helix</keyword>
<comment type="caution">
    <text evidence="2">The sequence shown here is derived from an EMBL/GenBank/DDBJ whole genome shotgun (WGS) entry which is preliminary data.</text>
</comment>
<dbReference type="Pfam" id="PF05137">
    <property type="entry name" value="PilN"/>
    <property type="match status" value="1"/>
</dbReference>
<keyword evidence="1" id="KW-0812">Transmembrane</keyword>
<name>A0A1C0ACP4_9FIRM</name>
<dbReference type="Proteomes" id="UP000093514">
    <property type="component" value="Unassembled WGS sequence"/>
</dbReference>
<evidence type="ECO:0000313" key="3">
    <source>
        <dbReference type="Proteomes" id="UP000093514"/>
    </source>
</evidence>
<evidence type="ECO:0000256" key="1">
    <source>
        <dbReference type="SAM" id="Phobius"/>
    </source>
</evidence>
<dbReference type="PANTHER" id="PTHR40278">
    <property type="entry name" value="DNA UTILIZATION PROTEIN HOFN"/>
    <property type="match status" value="1"/>
</dbReference>
<dbReference type="AlphaFoldDB" id="A0A1C0ACP4"/>
<protein>
    <recommendedName>
        <fullName evidence="4">Fimbrial assembly protein (PilN)</fullName>
    </recommendedName>
</protein>
<evidence type="ECO:0008006" key="4">
    <source>
        <dbReference type="Google" id="ProtNLM"/>
    </source>
</evidence>
<dbReference type="InterPro" id="IPR052534">
    <property type="entry name" value="Extracell_DNA_Util/SecSys_Comp"/>
</dbReference>
<accession>A0A1C0ACP4</accession>
<dbReference type="OrthoDB" id="2113044at2"/>
<feature type="transmembrane region" description="Helical" evidence="1">
    <location>
        <begin position="20"/>
        <end position="40"/>
    </location>
</feature>
<evidence type="ECO:0000313" key="2">
    <source>
        <dbReference type="EMBL" id="OCL28134.1"/>
    </source>
</evidence>
<dbReference type="InterPro" id="IPR007813">
    <property type="entry name" value="PilN"/>
</dbReference>
<keyword evidence="3" id="KW-1185">Reference proteome</keyword>
<dbReference type="RefSeq" id="WP_068715275.1">
    <property type="nucleotide sequence ID" value="NZ_LWDV01000006.1"/>
</dbReference>
<dbReference type="PANTHER" id="PTHR40278:SF1">
    <property type="entry name" value="DNA UTILIZATION PROTEIN HOFN"/>
    <property type="match status" value="1"/>
</dbReference>
<proteinExistence type="predicted"/>
<organism evidence="2 3">
    <name type="scientific">Orenia metallireducens</name>
    <dbReference type="NCBI Taxonomy" id="1413210"/>
    <lineage>
        <taxon>Bacteria</taxon>
        <taxon>Bacillati</taxon>
        <taxon>Bacillota</taxon>
        <taxon>Clostridia</taxon>
        <taxon>Halanaerobiales</taxon>
        <taxon>Halobacteroidaceae</taxon>
        <taxon>Orenia</taxon>
    </lineage>
</organism>
<keyword evidence="1" id="KW-0472">Membrane</keyword>
<dbReference type="EMBL" id="LWDV01000006">
    <property type="protein sequence ID" value="OCL28134.1"/>
    <property type="molecule type" value="Genomic_DNA"/>
</dbReference>
<reference evidence="2 3" key="2">
    <citation type="submission" date="2016-08" db="EMBL/GenBank/DDBJ databases">
        <title>Orenia metallireducens sp. nov. strain Z6, a Novel Metal-reducing Firmicute from the Deep Subsurface.</title>
        <authorList>
            <person name="Maxim B.I."/>
            <person name="Kenneth K."/>
            <person name="Flynn T.M."/>
            <person name="Oloughlin E.J."/>
            <person name="Locke R.A."/>
            <person name="Weber J.R."/>
            <person name="Egan S.M."/>
            <person name="Mackie R.I."/>
            <person name="Cann I.K."/>
        </authorList>
    </citation>
    <scope>NUCLEOTIDE SEQUENCE [LARGE SCALE GENOMIC DNA]</scope>
    <source>
        <strain evidence="2 3">Z6</strain>
    </source>
</reference>
<reference evidence="3" key="1">
    <citation type="submission" date="2016-07" db="EMBL/GenBank/DDBJ databases">
        <authorList>
            <person name="Florea S."/>
            <person name="Webb J.S."/>
            <person name="Jaromczyk J."/>
            <person name="Schardl C.L."/>
        </authorList>
    </citation>
    <scope>NUCLEOTIDE SEQUENCE [LARGE SCALE GENOMIC DNA]</scope>
    <source>
        <strain evidence="3">Z6</strain>
    </source>
</reference>
<sequence length="201" mass="23578">MINLLPPDYPRPRSFNEKLMVLIILFSFLTVLLSITTFYIDKRLQNKAIENKIDIVEEKIFEISAETKDLKKIEIQKEKLAKSLARRDKVVGKNIYWSIILNKLRGIVPDNSWLVRLSIKEHKELTIEGYTINGDDLKLMVDNLRDSEVFLNIKLNIINQEEIRYSKDYQPAEGFYYKITGEINQKLELADLEKRGDDTEI</sequence>